<dbReference type="Gene3D" id="1.10.10.60">
    <property type="entry name" value="Homeodomain-like"/>
    <property type="match status" value="1"/>
</dbReference>
<evidence type="ECO:0000256" key="2">
    <source>
        <dbReference type="ARBA" id="ARBA00023125"/>
    </source>
</evidence>
<evidence type="ECO:0000259" key="4">
    <source>
        <dbReference type="PROSITE" id="PS01124"/>
    </source>
</evidence>
<dbReference type="Pfam" id="PF12833">
    <property type="entry name" value="HTH_18"/>
    <property type="match status" value="1"/>
</dbReference>
<feature type="domain" description="HTH araC/xylS-type" evidence="4">
    <location>
        <begin position="110"/>
        <end position="207"/>
    </location>
</feature>
<dbReference type="RefSeq" id="WP_378038893.1">
    <property type="nucleotide sequence ID" value="NZ_JBHSIV010000040.1"/>
</dbReference>
<dbReference type="EMBL" id="JBHSIV010000040">
    <property type="protein sequence ID" value="MFC5065565.1"/>
    <property type="molecule type" value="Genomic_DNA"/>
</dbReference>
<protein>
    <submittedName>
        <fullName evidence="5">Helix-turn-helix domain-containing protein</fullName>
    </submittedName>
</protein>
<dbReference type="Proteomes" id="UP001595947">
    <property type="component" value="Unassembled WGS sequence"/>
</dbReference>
<sequence>MTPRSAHEGYAHTWTRHAAGPALILPDGCLDVIVRPDGEAVVAGPDAVAREHVGDGRYSGVRFSHGLGPLVLGVPADELTDRVVPLADVVGPVGDVGTWLRGRLRDLPDDRWARFVFEASDRGVPVAAIADRLDLSARTLRRRCLTRFGYGPQHLGRVLRLQRAVTRRRDGRAWGDVAADSGYVDQQHLAREVRALTGRTPSALVAPSGPRGRSRQQ</sequence>
<dbReference type="PANTHER" id="PTHR46796">
    <property type="entry name" value="HTH-TYPE TRANSCRIPTIONAL ACTIVATOR RHAS-RELATED"/>
    <property type="match status" value="1"/>
</dbReference>
<dbReference type="SMART" id="SM00342">
    <property type="entry name" value="HTH_ARAC"/>
    <property type="match status" value="1"/>
</dbReference>
<dbReference type="InterPro" id="IPR046532">
    <property type="entry name" value="DUF6597"/>
</dbReference>
<dbReference type="PROSITE" id="PS01124">
    <property type="entry name" value="HTH_ARAC_FAMILY_2"/>
    <property type="match status" value="1"/>
</dbReference>
<dbReference type="InterPro" id="IPR018060">
    <property type="entry name" value="HTH_AraC"/>
</dbReference>
<evidence type="ECO:0000313" key="6">
    <source>
        <dbReference type="Proteomes" id="UP001595947"/>
    </source>
</evidence>
<accession>A0ABV9YRL8</accession>
<keyword evidence="1" id="KW-0805">Transcription regulation</keyword>
<name>A0ABV9YRL8_9PSEU</name>
<evidence type="ECO:0000313" key="5">
    <source>
        <dbReference type="EMBL" id="MFC5065565.1"/>
    </source>
</evidence>
<keyword evidence="3" id="KW-0804">Transcription</keyword>
<dbReference type="Pfam" id="PF20240">
    <property type="entry name" value="DUF6597"/>
    <property type="match status" value="1"/>
</dbReference>
<comment type="caution">
    <text evidence="5">The sequence shown here is derived from an EMBL/GenBank/DDBJ whole genome shotgun (WGS) entry which is preliminary data.</text>
</comment>
<dbReference type="InterPro" id="IPR050204">
    <property type="entry name" value="AraC_XylS_family_regulators"/>
</dbReference>
<organism evidence="5 6">
    <name type="scientific">Actinomycetospora atypica</name>
    <dbReference type="NCBI Taxonomy" id="1290095"/>
    <lineage>
        <taxon>Bacteria</taxon>
        <taxon>Bacillati</taxon>
        <taxon>Actinomycetota</taxon>
        <taxon>Actinomycetes</taxon>
        <taxon>Pseudonocardiales</taxon>
        <taxon>Pseudonocardiaceae</taxon>
        <taxon>Actinomycetospora</taxon>
    </lineage>
</organism>
<gene>
    <name evidence="5" type="ORF">ACFPBZ_25335</name>
</gene>
<evidence type="ECO:0000256" key="3">
    <source>
        <dbReference type="ARBA" id="ARBA00023163"/>
    </source>
</evidence>
<evidence type="ECO:0000256" key="1">
    <source>
        <dbReference type="ARBA" id="ARBA00023015"/>
    </source>
</evidence>
<reference evidence="6" key="1">
    <citation type="journal article" date="2019" name="Int. J. Syst. Evol. Microbiol.">
        <title>The Global Catalogue of Microorganisms (GCM) 10K type strain sequencing project: providing services to taxonomists for standard genome sequencing and annotation.</title>
        <authorList>
            <consortium name="The Broad Institute Genomics Platform"/>
            <consortium name="The Broad Institute Genome Sequencing Center for Infectious Disease"/>
            <person name="Wu L."/>
            <person name="Ma J."/>
        </authorList>
    </citation>
    <scope>NUCLEOTIDE SEQUENCE [LARGE SCALE GENOMIC DNA]</scope>
    <source>
        <strain evidence="6">CGMCC 4.7093</strain>
    </source>
</reference>
<proteinExistence type="predicted"/>
<dbReference type="PANTHER" id="PTHR46796:SF15">
    <property type="entry name" value="BLL1074 PROTEIN"/>
    <property type="match status" value="1"/>
</dbReference>
<keyword evidence="6" id="KW-1185">Reference proteome</keyword>
<keyword evidence="2" id="KW-0238">DNA-binding</keyword>